<evidence type="ECO:0000313" key="3">
    <source>
        <dbReference type="EMBL" id="RAL16637.1"/>
    </source>
</evidence>
<accession>A0A395I8Z4</accession>
<dbReference type="Proteomes" id="UP000248961">
    <property type="component" value="Unassembled WGS sequence"/>
</dbReference>
<dbReference type="GeneID" id="37198928"/>
<protein>
    <recommendedName>
        <fullName evidence="5">Acetyltransferase</fullName>
    </recommendedName>
</protein>
<feature type="signal peptide" evidence="2">
    <location>
        <begin position="1"/>
        <end position="23"/>
    </location>
</feature>
<dbReference type="VEuPathDB" id="FungiDB:BO97DRAFT_402994"/>
<feature type="transmembrane region" description="Helical" evidence="1">
    <location>
        <begin position="73"/>
        <end position="92"/>
    </location>
</feature>
<feature type="chain" id="PRO_5017455917" description="Acetyltransferase" evidence="2">
    <location>
        <begin position="24"/>
        <end position="145"/>
    </location>
</feature>
<dbReference type="RefSeq" id="XP_025555791.1">
    <property type="nucleotide sequence ID" value="XM_025694639.1"/>
</dbReference>
<evidence type="ECO:0008006" key="5">
    <source>
        <dbReference type="Google" id="ProtNLM"/>
    </source>
</evidence>
<keyword evidence="4" id="KW-1185">Reference proteome</keyword>
<feature type="transmembrane region" description="Helical" evidence="1">
    <location>
        <begin position="43"/>
        <end position="61"/>
    </location>
</feature>
<dbReference type="Pfam" id="PF20345">
    <property type="entry name" value="DUF6640"/>
    <property type="match status" value="1"/>
</dbReference>
<dbReference type="OrthoDB" id="2819018at2759"/>
<dbReference type="STRING" id="1450537.A0A395I8Z4"/>
<dbReference type="AlphaFoldDB" id="A0A395I8Z4"/>
<name>A0A395I8Z4_ASPHC</name>
<proteinExistence type="predicted"/>
<sequence length="145" mass="15643">MLTPGRGLIALAALLTAMGGFVADWNETHVFNPQWPPHARYHNGQTMTTGLLLGLSSWFYLTRPGTQSLYTAAWLPALHLLAILSGILYPGALPIDPGFGEGFPQLYICGTLLAMLGVGLGLERRRLDSVAATTAVGVARQRKRE</sequence>
<keyword evidence="1" id="KW-1133">Transmembrane helix</keyword>
<dbReference type="EMBL" id="KZ824269">
    <property type="protein sequence ID" value="RAL16637.1"/>
    <property type="molecule type" value="Genomic_DNA"/>
</dbReference>
<organism evidence="3 4">
    <name type="scientific">Aspergillus homomorphus (strain CBS 101889)</name>
    <dbReference type="NCBI Taxonomy" id="1450537"/>
    <lineage>
        <taxon>Eukaryota</taxon>
        <taxon>Fungi</taxon>
        <taxon>Dikarya</taxon>
        <taxon>Ascomycota</taxon>
        <taxon>Pezizomycotina</taxon>
        <taxon>Eurotiomycetes</taxon>
        <taxon>Eurotiomycetidae</taxon>
        <taxon>Eurotiales</taxon>
        <taxon>Aspergillaceae</taxon>
        <taxon>Aspergillus</taxon>
        <taxon>Aspergillus subgen. Circumdati</taxon>
    </lineage>
</organism>
<keyword evidence="2" id="KW-0732">Signal</keyword>
<evidence type="ECO:0000256" key="1">
    <source>
        <dbReference type="SAM" id="Phobius"/>
    </source>
</evidence>
<evidence type="ECO:0000256" key="2">
    <source>
        <dbReference type="SAM" id="SignalP"/>
    </source>
</evidence>
<gene>
    <name evidence="3" type="ORF">BO97DRAFT_402994</name>
</gene>
<keyword evidence="1" id="KW-0812">Transmembrane</keyword>
<evidence type="ECO:0000313" key="4">
    <source>
        <dbReference type="Proteomes" id="UP000248961"/>
    </source>
</evidence>
<feature type="transmembrane region" description="Helical" evidence="1">
    <location>
        <begin position="104"/>
        <end position="122"/>
    </location>
</feature>
<reference evidence="3 4" key="1">
    <citation type="submission" date="2018-02" db="EMBL/GenBank/DDBJ databases">
        <title>The genomes of Aspergillus section Nigri reveals drivers in fungal speciation.</title>
        <authorList>
            <consortium name="DOE Joint Genome Institute"/>
            <person name="Vesth T.C."/>
            <person name="Nybo J."/>
            <person name="Theobald S."/>
            <person name="Brandl J."/>
            <person name="Frisvad J.C."/>
            <person name="Nielsen K.F."/>
            <person name="Lyhne E.K."/>
            <person name="Kogle M.E."/>
            <person name="Kuo A."/>
            <person name="Riley R."/>
            <person name="Clum A."/>
            <person name="Nolan M."/>
            <person name="Lipzen A."/>
            <person name="Salamov A."/>
            <person name="Henrissat B."/>
            <person name="Wiebenga A."/>
            <person name="De vries R.P."/>
            <person name="Grigoriev I.V."/>
            <person name="Mortensen U.H."/>
            <person name="Andersen M.R."/>
            <person name="Baker S.E."/>
        </authorList>
    </citation>
    <scope>NUCLEOTIDE SEQUENCE [LARGE SCALE GENOMIC DNA]</scope>
    <source>
        <strain evidence="3 4">CBS 101889</strain>
    </source>
</reference>
<keyword evidence="1" id="KW-0472">Membrane</keyword>
<dbReference type="InterPro" id="IPR046580">
    <property type="entry name" value="DUF6640"/>
</dbReference>